<evidence type="ECO:0000259" key="15">
    <source>
        <dbReference type="PROSITE" id="PS50102"/>
    </source>
</evidence>
<feature type="transmembrane region" description="Helical" evidence="14">
    <location>
        <begin position="912"/>
        <end position="934"/>
    </location>
</feature>
<organism evidence="16 17">
    <name type="scientific">Anopheles albimanus</name>
    <name type="common">New world malaria mosquito</name>
    <dbReference type="NCBI Taxonomy" id="7167"/>
    <lineage>
        <taxon>Eukaryota</taxon>
        <taxon>Metazoa</taxon>
        <taxon>Ecdysozoa</taxon>
        <taxon>Arthropoda</taxon>
        <taxon>Hexapoda</taxon>
        <taxon>Insecta</taxon>
        <taxon>Pterygota</taxon>
        <taxon>Neoptera</taxon>
        <taxon>Endopterygota</taxon>
        <taxon>Diptera</taxon>
        <taxon>Nematocera</taxon>
        <taxon>Culicoidea</taxon>
        <taxon>Culicidae</taxon>
        <taxon>Anophelinae</taxon>
        <taxon>Anopheles</taxon>
    </lineage>
</organism>
<evidence type="ECO:0000256" key="3">
    <source>
        <dbReference type="ARBA" id="ARBA00006120"/>
    </source>
</evidence>
<reference evidence="16" key="2">
    <citation type="submission" date="2022-08" db="UniProtKB">
        <authorList>
            <consortium name="EnsemblMetazoa"/>
        </authorList>
    </citation>
    <scope>IDENTIFICATION</scope>
    <source>
        <strain evidence="16">STECLA/ALBI9_A</strain>
    </source>
</reference>
<dbReference type="Gene3D" id="3.30.70.330">
    <property type="match status" value="1"/>
</dbReference>
<evidence type="ECO:0000256" key="8">
    <source>
        <dbReference type="ARBA" id="ARBA00023015"/>
    </source>
</evidence>
<dbReference type="GO" id="GO:0032021">
    <property type="term" value="C:NELF complex"/>
    <property type="evidence" value="ECO:0007669"/>
    <property type="project" value="InterPro"/>
</dbReference>
<evidence type="ECO:0000256" key="7">
    <source>
        <dbReference type="ARBA" id="ARBA00022884"/>
    </source>
</evidence>
<keyword evidence="14" id="KW-0812">Transmembrane</keyword>
<feature type="compositionally biased region" description="Low complexity" evidence="13">
    <location>
        <begin position="131"/>
        <end position="146"/>
    </location>
</feature>
<comment type="subunit">
    <text evidence="12">Component of the NELF complex, which is at least composed of TH1/NELF-D and NELF-E.</text>
</comment>
<evidence type="ECO:0000256" key="4">
    <source>
        <dbReference type="ARBA" id="ARBA00014464"/>
    </source>
</evidence>
<dbReference type="InterPro" id="IPR012677">
    <property type="entry name" value="Nucleotide-bd_a/b_plait_sf"/>
</dbReference>
<sequence>MVYLHFPSNLTEEELMLQAKYAMLRKKKKALQALKTPKPEPEKNIIPKKPADARDAREVARKLLKSGAIQAIQKPQIKQESSFKRPKGQDQKRAQLAEQPNGGSTQYRSFGAVAAGAEQTASSVEQPGDVTLSSASGTPAAASTDTPLAEGSTASPASQGPVRLNLYQQYERDRSEVADPADKASATDEETAKEKPRTGNTVYVSGNKVTEEFLKKHFGEYGEILNISMEIEKGRGFVTYAKIESADRSIAELHSKTVGGIQLQVQLARRQPQINPINEAGSSAVWSALVSVVGTRYYCNASSSYNGRYRTLIKLVQRVATAAPDRVLVHAATEIMRLHYTTRNNQLYFAWDVSAPELRFRQSDLIDRLLRHLDTDLGVLVETGGAGFTAEMRETDRELDDSDAPDVQQRKQRTHSLFVVDDLAAFQRVSRALGRHGMFDQSGYYTVVVTDPESVHGHETVTAILTALWSRYITNVAVLVVAGSNATMAPIYSYFPYGERHCEQVQPILWNVYDLTAGFVYHQRALFPPKLANFYGCQLSVASFSLYPFIIPRRGKAEGLLLEGMEGYVLRTLAERLNFRPRTIMVDPPEWGIAGPLLENATGAAGMVRRGEVNFTIGYWATTKRRNRFMANSFSYYTSQIVLAIPPGRAYGALEKLCFPFQPTTRALVLSALLVGTCIICGANRASPAVRRLLYGHADPGSNGTVMALVGIFLGAALNRPTPPIGCARTLALLWLAACLVLRTAYTSSMYNFLKSARNASTPGTLDGLLAADYRLFMYRNYSFIFDAFPHVREHCTLVTSGQFRDTLIDQLQVPGGRLAVLLPIETLTYLNRNLSRTGKLLRIGRKRVYVAKLAVYYQQASPLVRPFNHELKHYSASGLISHWAAQYHQLQFLLDPYKAGSAGGTAQRVPLANMTGCFVLLLVGYAISALVFVGELAEGYRRWPILRRYRRTRNA</sequence>
<comment type="function">
    <text evidence="11">Essential component of the NELF complex, a complex that negatively regulates the elongation of transcription by RNA polymerase II by RNA polymerase II. The NELF complex, which acts via an association with the DSIF complex, causes transcriptional pausing.</text>
</comment>
<dbReference type="VEuPathDB" id="VectorBase:AALB20_036568"/>
<dbReference type="SUPFAM" id="SSF53850">
    <property type="entry name" value="Periplasmic binding protein-like II"/>
    <property type="match status" value="1"/>
</dbReference>
<evidence type="ECO:0000313" key="17">
    <source>
        <dbReference type="Proteomes" id="UP000069272"/>
    </source>
</evidence>
<dbReference type="InterPro" id="IPR056198">
    <property type="entry name" value="LBD_receptor"/>
</dbReference>
<protein>
    <recommendedName>
        <fullName evidence="4">Negative elongation factor E</fullName>
    </recommendedName>
</protein>
<feature type="compositionally biased region" description="Basic and acidic residues" evidence="13">
    <location>
        <begin position="170"/>
        <end position="197"/>
    </location>
</feature>
<dbReference type="FunFam" id="3.30.70.330:FF:000448">
    <property type="entry name" value="Negative elongation factor E"/>
    <property type="match status" value="1"/>
</dbReference>
<feature type="compositionally biased region" description="Basic and acidic residues" evidence="13">
    <location>
        <begin position="37"/>
        <end position="56"/>
    </location>
</feature>
<dbReference type="VEuPathDB" id="VectorBase:AALB20_034318"/>
<dbReference type="PANTHER" id="PTHR17250">
    <property type="entry name" value="NEGATIVE ELONGATION FACTOR E"/>
    <property type="match status" value="1"/>
</dbReference>
<evidence type="ECO:0000313" key="16">
    <source>
        <dbReference type="EnsemblMetazoa" id="AALB006385-PA"/>
    </source>
</evidence>
<evidence type="ECO:0000256" key="13">
    <source>
        <dbReference type="SAM" id="MobiDB-lite"/>
    </source>
</evidence>
<feature type="region of interest" description="Disordered" evidence="13">
    <location>
        <begin position="32"/>
        <end position="56"/>
    </location>
</feature>
<dbReference type="InterPro" id="IPR035979">
    <property type="entry name" value="RBD_domain_sf"/>
</dbReference>
<dbReference type="Pfam" id="PF24061">
    <property type="entry name" value="LBD_receptor"/>
    <property type="match status" value="1"/>
</dbReference>
<keyword evidence="17" id="KW-1185">Reference proteome</keyword>
<proteinExistence type="inferred from homology"/>
<feature type="compositionally biased region" description="Basic and acidic residues" evidence="13">
    <location>
        <begin position="81"/>
        <end position="95"/>
    </location>
</feature>
<evidence type="ECO:0000256" key="2">
    <source>
        <dbReference type="ARBA" id="ARBA00004286"/>
    </source>
</evidence>
<dbReference type="PANTHER" id="PTHR17250:SF0">
    <property type="entry name" value="NEGATIVE ELONGATION FACTOR E"/>
    <property type="match status" value="1"/>
</dbReference>
<reference evidence="16 17" key="1">
    <citation type="journal article" date="2017" name="G3 (Bethesda)">
        <title>The Physical Genome Mapping of Anopheles albimanus Corrected Scaffold Misassemblies and Identified Interarm Rearrangements in Genus Anopheles.</title>
        <authorList>
            <person name="Artemov G.N."/>
            <person name="Peery A.N."/>
            <person name="Jiang X."/>
            <person name="Tu Z."/>
            <person name="Stegniy V.N."/>
            <person name="Sharakhova M.V."/>
            <person name="Sharakhov I.V."/>
        </authorList>
    </citation>
    <scope>NUCLEOTIDE SEQUENCE [LARGE SCALE GENOMIC DNA]</scope>
    <source>
        <strain evidence="16 17">ALBI9_A</strain>
    </source>
</reference>
<dbReference type="InterPro" id="IPR000504">
    <property type="entry name" value="RRM_dom"/>
</dbReference>
<dbReference type="PROSITE" id="PS50102">
    <property type="entry name" value="RRM"/>
    <property type="match status" value="1"/>
</dbReference>
<keyword evidence="6" id="KW-0678">Repressor</keyword>
<keyword evidence="9" id="KW-0804">Transcription</keyword>
<dbReference type="GO" id="GO:0003723">
    <property type="term" value="F:RNA binding"/>
    <property type="evidence" value="ECO:0007669"/>
    <property type="project" value="UniProtKB-UniRule"/>
</dbReference>
<evidence type="ECO:0000256" key="14">
    <source>
        <dbReference type="SAM" id="Phobius"/>
    </source>
</evidence>
<evidence type="ECO:0000256" key="9">
    <source>
        <dbReference type="ARBA" id="ARBA00023163"/>
    </source>
</evidence>
<name>A0A182FIP0_ANOAL</name>
<comment type="subcellular location">
    <subcellularLocation>
        <location evidence="2">Chromosome</location>
    </subcellularLocation>
    <subcellularLocation>
        <location evidence="1">Nucleus</location>
    </subcellularLocation>
</comment>
<evidence type="ECO:0000256" key="5">
    <source>
        <dbReference type="ARBA" id="ARBA00022454"/>
    </source>
</evidence>
<evidence type="ECO:0000256" key="6">
    <source>
        <dbReference type="ARBA" id="ARBA00022491"/>
    </source>
</evidence>
<accession>A0A182FIP0</accession>
<feature type="compositionally biased region" description="Low complexity" evidence="13">
    <location>
        <begin position="70"/>
        <end position="79"/>
    </location>
</feature>
<dbReference type="EnsemblMetazoa" id="AALB006385-RA">
    <property type="protein sequence ID" value="AALB006385-PA"/>
    <property type="gene ID" value="AALB006385"/>
</dbReference>
<feature type="domain" description="RRM" evidence="15">
    <location>
        <begin position="200"/>
        <end position="270"/>
    </location>
</feature>
<keyword evidence="5" id="KW-0158">Chromosome</keyword>
<keyword evidence="8" id="KW-0805">Transcription regulation</keyword>
<keyword evidence="7" id="KW-0694">RNA-binding</keyword>
<evidence type="ECO:0000256" key="12">
    <source>
        <dbReference type="ARBA" id="ARBA00065269"/>
    </source>
</evidence>
<evidence type="ECO:0000256" key="1">
    <source>
        <dbReference type="ARBA" id="ARBA00004123"/>
    </source>
</evidence>
<dbReference type="Gene3D" id="1.10.287.70">
    <property type="match status" value="1"/>
</dbReference>
<dbReference type="GO" id="GO:0005694">
    <property type="term" value="C:chromosome"/>
    <property type="evidence" value="ECO:0007669"/>
    <property type="project" value="UniProtKB-SubCell"/>
</dbReference>
<dbReference type="InterPro" id="IPR033102">
    <property type="entry name" value="NELFE"/>
</dbReference>
<dbReference type="VEuPathDB" id="VectorBase:AALB006385"/>
<dbReference type="AlphaFoldDB" id="A0A182FIP0"/>
<comment type="similarity">
    <text evidence="3">Belongs to the RRM NELF-E family.</text>
</comment>
<dbReference type="SMART" id="SM00360">
    <property type="entry name" value="RRM"/>
    <property type="match status" value="1"/>
</dbReference>
<keyword evidence="14" id="KW-0472">Membrane</keyword>
<keyword evidence="10" id="KW-0539">Nucleus</keyword>
<feature type="region of interest" description="Disordered" evidence="13">
    <location>
        <begin position="70"/>
        <end position="199"/>
    </location>
</feature>
<dbReference type="SUPFAM" id="SSF54928">
    <property type="entry name" value="RNA-binding domain, RBD"/>
    <property type="match status" value="1"/>
</dbReference>
<dbReference type="Gene3D" id="3.40.190.10">
    <property type="entry name" value="Periplasmic binding protein-like II"/>
    <property type="match status" value="1"/>
</dbReference>
<dbReference type="GO" id="GO:0034244">
    <property type="term" value="P:negative regulation of transcription elongation by RNA polymerase II"/>
    <property type="evidence" value="ECO:0007669"/>
    <property type="project" value="TreeGrafter"/>
</dbReference>
<dbReference type="Pfam" id="PF00076">
    <property type="entry name" value="RRM_1"/>
    <property type="match status" value="1"/>
</dbReference>
<dbReference type="STRING" id="7167.A0A182FIP0"/>
<evidence type="ECO:0000256" key="11">
    <source>
        <dbReference type="ARBA" id="ARBA00054796"/>
    </source>
</evidence>
<dbReference type="Proteomes" id="UP000069272">
    <property type="component" value="Chromosome X"/>
</dbReference>
<keyword evidence="14" id="KW-1133">Transmembrane helix</keyword>
<evidence type="ECO:0000256" key="10">
    <source>
        <dbReference type="ARBA" id="ARBA00023242"/>
    </source>
</evidence>